<dbReference type="PANTHER" id="PTHR39082:SF1">
    <property type="entry name" value="SCAVENGER RECEPTOR CLASS A MEMBER 3"/>
    <property type="match status" value="1"/>
</dbReference>
<gene>
    <name evidence="3" type="ORF">LEM8419_00111</name>
</gene>
<evidence type="ECO:0000256" key="1">
    <source>
        <dbReference type="SAM" id="Coils"/>
    </source>
</evidence>
<dbReference type="InterPro" id="IPR003743">
    <property type="entry name" value="Zf-RING_7"/>
</dbReference>
<feature type="coiled-coil region" evidence="1">
    <location>
        <begin position="43"/>
        <end position="123"/>
    </location>
</feature>
<proteinExistence type="predicted"/>
<sequence>MAAAAPTSELTVEEKMRELYRLQLIDSQIDEIEILKGELPMEVSDLEDEIAGLETRINRTEAVVEELQTEISRHDANVNESNMLISRYEEQMNNVKNNREYEALMKETEMQRLEIQLSQKKAKTNTEDLEGRQATLDATKERRDAKLKLLEVKQEELKSIITKTEKEEKKLRRQSDKQRKLIEDRFLRAYDKTRANYRNGLAVVTVERNACGGCFNAIPPQQQLEISQRKRVMACEHCSRVLVDDTILEENTVEA</sequence>
<keyword evidence="4" id="KW-1185">Reference proteome</keyword>
<keyword evidence="1" id="KW-0175">Coiled coil</keyword>
<organism evidence="3 4">
    <name type="scientific">Neolewinella maritima</name>
    <dbReference type="NCBI Taxonomy" id="1383882"/>
    <lineage>
        <taxon>Bacteria</taxon>
        <taxon>Pseudomonadati</taxon>
        <taxon>Bacteroidota</taxon>
        <taxon>Saprospiria</taxon>
        <taxon>Saprospirales</taxon>
        <taxon>Lewinellaceae</taxon>
        <taxon>Neolewinella</taxon>
    </lineage>
</organism>
<name>A0ABN8F470_9BACT</name>
<evidence type="ECO:0000313" key="4">
    <source>
        <dbReference type="Proteomes" id="UP000837803"/>
    </source>
</evidence>
<evidence type="ECO:0000313" key="3">
    <source>
        <dbReference type="EMBL" id="CAH0998763.1"/>
    </source>
</evidence>
<dbReference type="Pfam" id="PF02591">
    <property type="entry name" value="Zn_ribbon_9"/>
    <property type="match status" value="1"/>
</dbReference>
<dbReference type="RefSeq" id="WP_238749017.1">
    <property type="nucleotide sequence ID" value="NZ_CAKLPZ010000001.1"/>
</dbReference>
<dbReference type="EMBL" id="CAKLPZ010000001">
    <property type="protein sequence ID" value="CAH0998763.1"/>
    <property type="molecule type" value="Genomic_DNA"/>
</dbReference>
<evidence type="ECO:0000259" key="2">
    <source>
        <dbReference type="Pfam" id="PF02591"/>
    </source>
</evidence>
<dbReference type="PANTHER" id="PTHR39082">
    <property type="entry name" value="PHOSPHOLIPASE C-BETA-2-RELATED"/>
    <property type="match status" value="1"/>
</dbReference>
<feature type="domain" description="C4-type zinc ribbon" evidence="2">
    <location>
        <begin position="210"/>
        <end position="242"/>
    </location>
</feature>
<accession>A0ABN8F470</accession>
<dbReference type="InterPro" id="IPR052376">
    <property type="entry name" value="Oxidative_Scav/Glycosyltrans"/>
</dbReference>
<reference evidence="3" key="1">
    <citation type="submission" date="2021-12" db="EMBL/GenBank/DDBJ databases">
        <authorList>
            <person name="Rodrigo-Torres L."/>
            <person name="Arahal R. D."/>
            <person name="Lucena T."/>
        </authorList>
    </citation>
    <scope>NUCLEOTIDE SEQUENCE</scope>
    <source>
        <strain evidence="3">CECT 8419</strain>
    </source>
</reference>
<feature type="coiled-coil region" evidence="1">
    <location>
        <begin position="147"/>
        <end position="181"/>
    </location>
</feature>
<dbReference type="Proteomes" id="UP000837803">
    <property type="component" value="Unassembled WGS sequence"/>
</dbReference>
<dbReference type="Gene3D" id="1.10.287.1490">
    <property type="match status" value="1"/>
</dbReference>
<comment type="caution">
    <text evidence="3">The sequence shown here is derived from an EMBL/GenBank/DDBJ whole genome shotgun (WGS) entry which is preliminary data.</text>
</comment>
<protein>
    <recommendedName>
        <fullName evidence="2">C4-type zinc ribbon domain-containing protein</fullName>
    </recommendedName>
</protein>